<feature type="transmembrane region" description="Helical" evidence="1">
    <location>
        <begin position="191"/>
        <end position="211"/>
    </location>
</feature>
<dbReference type="KEGG" id="haly:HYG82_12245"/>
<feature type="domain" description="CAAX prenyl protease 2/Lysostaphin resistance protein A-like" evidence="2">
    <location>
        <begin position="140"/>
        <end position="226"/>
    </location>
</feature>
<evidence type="ECO:0000313" key="3">
    <source>
        <dbReference type="EMBL" id="QLG51206.1"/>
    </source>
</evidence>
<feature type="transmembrane region" description="Helical" evidence="1">
    <location>
        <begin position="126"/>
        <end position="144"/>
    </location>
</feature>
<name>A0A7D5GW81_9EURY</name>
<feature type="transmembrane region" description="Helical" evidence="1">
    <location>
        <begin position="33"/>
        <end position="52"/>
    </location>
</feature>
<evidence type="ECO:0000259" key="2">
    <source>
        <dbReference type="Pfam" id="PF02517"/>
    </source>
</evidence>
<dbReference type="Pfam" id="PF02517">
    <property type="entry name" value="Rce1-like"/>
    <property type="match status" value="1"/>
</dbReference>
<keyword evidence="1" id="KW-1133">Transmembrane helix</keyword>
<keyword evidence="1" id="KW-0812">Transmembrane</keyword>
<dbReference type="EMBL" id="CP058601">
    <property type="protein sequence ID" value="QLG51206.1"/>
    <property type="molecule type" value="Genomic_DNA"/>
</dbReference>
<feature type="transmembrane region" description="Helical" evidence="1">
    <location>
        <begin position="64"/>
        <end position="82"/>
    </location>
</feature>
<dbReference type="GO" id="GO:0008237">
    <property type="term" value="F:metallopeptidase activity"/>
    <property type="evidence" value="ECO:0007669"/>
    <property type="project" value="UniProtKB-KW"/>
</dbReference>
<dbReference type="InterPro" id="IPR003675">
    <property type="entry name" value="Rce1/LyrA-like_dom"/>
</dbReference>
<sequence length="237" mass="25034">MVNFNNIKPRDKYVGREISSPVSAIARLPPLTLVNMALALLGLPIFIIILNMTNTDVSPITATVVYWALALIVLGIAVRGEGLSLADLGFRQPALVDLGYILVTSIAILLIYIGTGPLIESVGLPVSEGAGAMGAGAGIGVALARSVTTGIVEEILYRGYPIERLLAYTESPLVAGGVTWVVFTAAHAMNWPIGTLIQTALVAAVLTVVYLRRRTLVPVVGAHVLVWVFATLGQFYG</sequence>
<keyword evidence="3" id="KW-0482">Metalloprotease</keyword>
<organism evidence="3 4">
    <name type="scientific">Natrinema halophilum</name>
    <dbReference type="NCBI Taxonomy" id="1699371"/>
    <lineage>
        <taxon>Archaea</taxon>
        <taxon>Methanobacteriati</taxon>
        <taxon>Methanobacteriota</taxon>
        <taxon>Stenosarchaea group</taxon>
        <taxon>Halobacteria</taxon>
        <taxon>Halobacteriales</taxon>
        <taxon>Natrialbaceae</taxon>
        <taxon>Natrinema</taxon>
    </lineage>
</organism>
<evidence type="ECO:0000313" key="4">
    <source>
        <dbReference type="Proteomes" id="UP000509241"/>
    </source>
</evidence>
<dbReference type="GO" id="GO:0004175">
    <property type="term" value="F:endopeptidase activity"/>
    <property type="evidence" value="ECO:0007669"/>
    <property type="project" value="UniProtKB-ARBA"/>
</dbReference>
<dbReference type="GO" id="GO:0080120">
    <property type="term" value="P:CAAX-box protein maturation"/>
    <property type="evidence" value="ECO:0007669"/>
    <property type="project" value="UniProtKB-ARBA"/>
</dbReference>
<keyword evidence="3" id="KW-0378">Hydrolase</keyword>
<keyword evidence="1" id="KW-0472">Membrane</keyword>
<feature type="transmembrane region" description="Helical" evidence="1">
    <location>
        <begin position="216"/>
        <end position="236"/>
    </location>
</feature>
<evidence type="ECO:0000256" key="1">
    <source>
        <dbReference type="SAM" id="Phobius"/>
    </source>
</evidence>
<dbReference type="Proteomes" id="UP000509241">
    <property type="component" value="Chromosome"/>
</dbReference>
<reference evidence="3 4" key="1">
    <citation type="submission" date="2020-07" db="EMBL/GenBank/DDBJ databases">
        <authorList>
            <person name="Cui H."/>
        </authorList>
    </citation>
    <scope>NUCLEOTIDE SEQUENCE [LARGE SCALE GENOMIC DNA]</scope>
    <source>
        <strain evidence="3 4">YPL8</strain>
    </source>
</reference>
<dbReference type="AlphaFoldDB" id="A0A7D5GW81"/>
<proteinExistence type="predicted"/>
<keyword evidence="3" id="KW-0645">Protease</keyword>
<feature type="transmembrane region" description="Helical" evidence="1">
    <location>
        <begin position="165"/>
        <end position="185"/>
    </location>
</feature>
<accession>A0A7D5GW81</accession>
<keyword evidence="4" id="KW-1185">Reference proteome</keyword>
<feature type="transmembrane region" description="Helical" evidence="1">
    <location>
        <begin position="94"/>
        <end position="114"/>
    </location>
</feature>
<protein>
    <submittedName>
        <fullName evidence="3">CPBP family intramembrane metalloprotease</fullName>
    </submittedName>
</protein>
<gene>
    <name evidence="3" type="ORF">HYG82_12245</name>
</gene>